<dbReference type="NCBIfam" id="NF009758">
    <property type="entry name" value="PRK13261.2-4"/>
    <property type="match status" value="1"/>
</dbReference>
<feature type="region of interest" description="Disordered" evidence="6">
    <location>
        <begin position="139"/>
        <end position="165"/>
    </location>
</feature>
<evidence type="ECO:0000256" key="4">
    <source>
        <dbReference type="ARBA" id="ARBA00023186"/>
    </source>
</evidence>
<evidence type="ECO:0000313" key="9">
    <source>
        <dbReference type="Proteomes" id="UP000706333"/>
    </source>
</evidence>
<evidence type="ECO:0000256" key="5">
    <source>
        <dbReference type="HAMAP-Rule" id="MF_00822"/>
    </source>
</evidence>
<proteinExistence type="inferred from homology"/>
<dbReference type="AlphaFoldDB" id="A0A934WIE8"/>
<keyword evidence="3 5" id="KW-0533">Nickel</keyword>
<dbReference type="HAMAP" id="MF_00822">
    <property type="entry name" value="UreE"/>
    <property type="match status" value="1"/>
</dbReference>
<comment type="subcellular location">
    <subcellularLocation>
        <location evidence="1 5">Cytoplasm</location>
    </subcellularLocation>
</comment>
<evidence type="ECO:0000256" key="6">
    <source>
        <dbReference type="SAM" id="MobiDB-lite"/>
    </source>
</evidence>
<dbReference type="GO" id="GO:0019627">
    <property type="term" value="P:urea metabolic process"/>
    <property type="evidence" value="ECO:0007669"/>
    <property type="project" value="InterPro"/>
</dbReference>
<dbReference type="Pfam" id="PF02814">
    <property type="entry name" value="UreE_N"/>
    <property type="match status" value="1"/>
</dbReference>
<dbReference type="InterPro" id="IPR036118">
    <property type="entry name" value="UreE_N_sf"/>
</dbReference>
<comment type="similarity">
    <text evidence="5">Belongs to the UreE family.</text>
</comment>
<gene>
    <name evidence="5" type="primary">ureE</name>
    <name evidence="8" type="ORF">CCR87_12505</name>
</gene>
<dbReference type="Gene3D" id="2.60.260.20">
    <property type="entry name" value="Urease metallochaperone UreE, N-terminal domain"/>
    <property type="match status" value="1"/>
</dbReference>
<dbReference type="Pfam" id="PF05194">
    <property type="entry name" value="UreE_C"/>
    <property type="match status" value="1"/>
</dbReference>
<dbReference type="InterPro" id="IPR012406">
    <property type="entry name" value="UreE"/>
</dbReference>
<evidence type="ECO:0000256" key="2">
    <source>
        <dbReference type="ARBA" id="ARBA00022490"/>
    </source>
</evidence>
<feature type="compositionally biased region" description="Basic and acidic residues" evidence="6">
    <location>
        <begin position="156"/>
        <end position="165"/>
    </location>
</feature>
<dbReference type="GO" id="GO:0005737">
    <property type="term" value="C:cytoplasm"/>
    <property type="evidence" value="ECO:0007669"/>
    <property type="project" value="UniProtKB-SubCell"/>
</dbReference>
<dbReference type="SUPFAM" id="SSF69737">
    <property type="entry name" value="Urease metallochaperone UreE, C-terminal domain"/>
    <property type="match status" value="1"/>
</dbReference>
<dbReference type="InterPro" id="IPR004029">
    <property type="entry name" value="UreE_N"/>
</dbReference>
<dbReference type="SMART" id="SM00988">
    <property type="entry name" value="UreE_N"/>
    <property type="match status" value="1"/>
</dbReference>
<feature type="domain" description="UreE urease accessory N-terminal" evidence="7">
    <location>
        <begin position="7"/>
        <end position="71"/>
    </location>
</feature>
<keyword evidence="2 5" id="KW-0963">Cytoplasm</keyword>
<reference evidence="8" key="1">
    <citation type="submission" date="2017-05" db="EMBL/GenBank/DDBJ databases">
        <authorList>
            <person name="Imhoff J.F."/>
            <person name="Rahn T."/>
            <person name="Kuenzel S."/>
            <person name="Neulinger S.C."/>
        </authorList>
    </citation>
    <scope>NUCLEOTIDE SEQUENCE</scope>
    <source>
        <strain evidence="8">LMG 28126</strain>
    </source>
</reference>
<dbReference type="SUPFAM" id="SSF69287">
    <property type="entry name" value="Urease metallochaperone UreE, N-terminal domain"/>
    <property type="match status" value="1"/>
</dbReference>
<evidence type="ECO:0000313" key="8">
    <source>
        <dbReference type="EMBL" id="MBK5928140.1"/>
    </source>
</evidence>
<dbReference type="RefSeq" id="WP_201157892.1">
    <property type="nucleotide sequence ID" value="NZ_NHSD01000291.1"/>
</dbReference>
<keyword evidence="9" id="KW-1185">Reference proteome</keyword>
<evidence type="ECO:0000256" key="3">
    <source>
        <dbReference type="ARBA" id="ARBA00022596"/>
    </source>
</evidence>
<evidence type="ECO:0000259" key="7">
    <source>
        <dbReference type="SMART" id="SM00988"/>
    </source>
</evidence>
<protein>
    <recommendedName>
        <fullName evidence="5">Urease accessory protein UreE</fullName>
    </recommendedName>
</protein>
<organism evidence="8 9">
    <name type="scientific">Rhodobaculum claviforme</name>
    <dbReference type="NCBI Taxonomy" id="1549854"/>
    <lineage>
        <taxon>Bacteria</taxon>
        <taxon>Pseudomonadati</taxon>
        <taxon>Pseudomonadota</taxon>
        <taxon>Alphaproteobacteria</taxon>
        <taxon>Rhodobacterales</taxon>
        <taxon>Paracoccaceae</taxon>
        <taxon>Rhodobaculum</taxon>
    </lineage>
</organism>
<dbReference type="GO" id="GO:0006457">
    <property type="term" value="P:protein folding"/>
    <property type="evidence" value="ECO:0007669"/>
    <property type="project" value="InterPro"/>
</dbReference>
<dbReference type="Proteomes" id="UP000706333">
    <property type="component" value="Unassembled WGS sequence"/>
</dbReference>
<dbReference type="GO" id="GO:0016151">
    <property type="term" value="F:nickel cation binding"/>
    <property type="evidence" value="ECO:0007669"/>
    <property type="project" value="UniProtKB-UniRule"/>
</dbReference>
<comment type="function">
    <text evidence="5">Involved in urease metallocenter assembly. Binds nickel. Probably functions as a nickel donor during metallocenter assembly.</text>
</comment>
<evidence type="ECO:0000256" key="1">
    <source>
        <dbReference type="ARBA" id="ARBA00004496"/>
    </source>
</evidence>
<name>A0A934WIE8_9RHOB</name>
<comment type="caution">
    <text evidence="8">The sequence shown here is derived from an EMBL/GenBank/DDBJ whole genome shotgun (WGS) entry which is preliminary data.</text>
</comment>
<dbReference type="Gene3D" id="3.30.70.790">
    <property type="entry name" value="UreE, C-terminal domain"/>
    <property type="match status" value="1"/>
</dbReference>
<dbReference type="CDD" id="cd00571">
    <property type="entry name" value="UreE"/>
    <property type="match status" value="1"/>
</dbReference>
<accession>A0A934WIE8</accession>
<keyword evidence="4 5" id="KW-0143">Chaperone</keyword>
<dbReference type="GO" id="GO:0051082">
    <property type="term" value="F:unfolded protein binding"/>
    <property type="evidence" value="ECO:0007669"/>
    <property type="project" value="UniProtKB-UniRule"/>
</dbReference>
<reference evidence="8" key="2">
    <citation type="journal article" date="2020" name="Microorganisms">
        <title>Osmotic Adaptation and Compatible Solute Biosynthesis of Phototrophic Bacteria as Revealed from Genome Analyses.</title>
        <authorList>
            <person name="Imhoff J.F."/>
            <person name="Rahn T."/>
            <person name="Kunzel S."/>
            <person name="Keller A."/>
            <person name="Neulinger S.C."/>
        </authorList>
    </citation>
    <scope>NUCLEOTIDE SEQUENCE</scope>
    <source>
        <strain evidence="8">LMG 28126</strain>
    </source>
</reference>
<dbReference type="EMBL" id="NHSD01000291">
    <property type="protein sequence ID" value="MBK5928140.1"/>
    <property type="molecule type" value="Genomic_DNA"/>
</dbReference>
<dbReference type="InterPro" id="IPR007864">
    <property type="entry name" value="UreE_C_dom"/>
</dbReference>
<sequence length="182" mass="19319">MSQSPVIAADVRRAGDWSGRPADQVTLDYEARFLRRKRLTADGGTVFVVDLPETVSLEDGDALVLAGGAMVEVKAAAEPLVAVTGPALTRLAWHIGNRHTPCEIAPDRLVIRHDHVLEEMLRGLGATLEAFDGPFRPEGGAYGHGRTMGHSHGHSHGHDEGDGKAQRAYLDASDLSGGDGGE</sequence>
<dbReference type="GO" id="GO:0065003">
    <property type="term" value="P:protein-containing complex assembly"/>
    <property type="evidence" value="ECO:0007669"/>
    <property type="project" value="InterPro"/>
</dbReference>